<evidence type="ECO:0000256" key="1">
    <source>
        <dbReference type="ARBA" id="ARBA00010541"/>
    </source>
</evidence>
<dbReference type="EMBL" id="JAOEGN010000002">
    <property type="protein sequence ID" value="MCU0104330.1"/>
    <property type="molecule type" value="Genomic_DNA"/>
</dbReference>
<organism evidence="6 7">
    <name type="scientific">Paracholeplasma vituli</name>
    <dbReference type="NCBI Taxonomy" id="69473"/>
    <lineage>
        <taxon>Bacteria</taxon>
        <taxon>Bacillati</taxon>
        <taxon>Mycoplasmatota</taxon>
        <taxon>Mollicutes</taxon>
        <taxon>Acholeplasmatales</taxon>
        <taxon>Acholeplasmataceae</taxon>
        <taxon>Paracholeplasma</taxon>
    </lineage>
</organism>
<sequence length="355" mass="39127">MKKWIMLTLLTLFSFTLTGCFERQTTVYTLEDVQSQVTELYEKLSPMTVAVVSYDTTEYTIKAGHGSGLIYDRTESGIMYTYYVITNYHVIESQAYMRIFTGNKYYIATAYAANEVEDLAIVTFSTMDDLAYYGVEQFNGTKVVEPIVGSFVIAIGTPLDLEFFNTATIGIVGRTRNSKIIQHDAAINPGNSGGPLFDLSGNLLGFNTWKRTTTNTSDGEIAVDGIGFAISMDIAKDIVTNLRNTQESVFISPKIGVTVMNISDAITNLYGGVRPTHIEETQTTGVYVNTIIPLRPAVGKLKAQDIITQVNGEAVENLIDLSTKLSNMQFGQTLTLTVRRYQSGAFTTQTIILVL</sequence>
<dbReference type="Gene3D" id="2.40.10.10">
    <property type="entry name" value="Trypsin-like serine proteases"/>
    <property type="match status" value="2"/>
</dbReference>
<dbReference type="SUPFAM" id="SSF50156">
    <property type="entry name" value="PDZ domain-like"/>
    <property type="match status" value="1"/>
</dbReference>
<keyword evidence="3" id="KW-0378">Hydrolase</keyword>
<feature type="chain" id="PRO_5046349816" evidence="4">
    <location>
        <begin position="20"/>
        <end position="355"/>
    </location>
</feature>
<comment type="caution">
    <text evidence="6">The sequence shown here is derived from an EMBL/GenBank/DDBJ whole genome shotgun (WGS) entry which is preliminary data.</text>
</comment>
<keyword evidence="2" id="KW-0645">Protease</keyword>
<evidence type="ECO:0000313" key="7">
    <source>
        <dbReference type="Proteomes" id="UP001209076"/>
    </source>
</evidence>
<comment type="similarity">
    <text evidence="1">Belongs to the peptidase S1C family.</text>
</comment>
<protein>
    <submittedName>
        <fullName evidence="6">Trypsin-like peptidase domain-containing protein</fullName>
    </submittedName>
</protein>
<dbReference type="InterPro" id="IPR001940">
    <property type="entry name" value="Peptidase_S1C"/>
</dbReference>
<evidence type="ECO:0000256" key="4">
    <source>
        <dbReference type="SAM" id="SignalP"/>
    </source>
</evidence>
<accession>A0ABT2PU05</accession>
<dbReference type="InterPro" id="IPR009003">
    <property type="entry name" value="Peptidase_S1_PA"/>
</dbReference>
<dbReference type="Pfam" id="PF13365">
    <property type="entry name" value="Trypsin_2"/>
    <property type="match status" value="1"/>
</dbReference>
<evidence type="ECO:0000259" key="5">
    <source>
        <dbReference type="PROSITE" id="PS50106"/>
    </source>
</evidence>
<dbReference type="Gene3D" id="2.30.42.10">
    <property type="match status" value="1"/>
</dbReference>
<dbReference type="SUPFAM" id="SSF50494">
    <property type="entry name" value="Trypsin-like serine proteases"/>
    <property type="match status" value="1"/>
</dbReference>
<evidence type="ECO:0000256" key="3">
    <source>
        <dbReference type="ARBA" id="ARBA00022801"/>
    </source>
</evidence>
<feature type="domain" description="PDZ" evidence="5">
    <location>
        <begin position="238"/>
        <end position="342"/>
    </location>
</feature>
<dbReference type="PANTHER" id="PTHR22939">
    <property type="entry name" value="SERINE PROTEASE FAMILY S1C HTRA-RELATED"/>
    <property type="match status" value="1"/>
</dbReference>
<name>A0ABT2PU05_9MOLU</name>
<feature type="signal peptide" evidence="4">
    <location>
        <begin position="1"/>
        <end position="19"/>
    </location>
</feature>
<gene>
    <name evidence="6" type="ORF">N7603_01515</name>
</gene>
<dbReference type="RefSeq" id="WP_262095554.1">
    <property type="nucleotide sequence ID" value="NZ_JAOEGN010000002.1"/>
</dbReference>
<dbReference type="Proteomes" id="UP001209076">
    <property type="component" value="Unassembled WGS sequence"/>
</dbReference>
<dbReference type="PRINTS" id="PR00834">
    <property type="entry name" value="PROTEASES2C"/>
</dbReference>
<evidence type="ECO:0000313" key="6">
    <source>
        <dbReference type="EMBL" id="MCU0104330.1"/>
    </source>
</evidence>
<keyword evidence="4" id="KW-0732">Signal</keyword>
<dbReference type="PROSITE" id="PS51257">
    <property type="entry name" value="PROKAR_LIPOPROTEIN"/>
    <property type="match status" value="1"/>
</dbReference>
<evidence type="ECO:0000256" key="2">
    <source>
        <dbReference type="ARBA" id="ARBA00022670"/>
    </source>
</evidence>
<dbReference type="InterPro" id="IPR036034">
    <property type="entry name" value="PDZ_sf"/>
</dbReference>
<dbReference type="Pfam" id="PF13180">
    <property type="entry name" value="PDZ_2"/>
    <property type="match status" value="1"/>
</dbReference>
<reference evidence="7" key="1">
    <citation type="submission" date="2023-07" db="EMBL/GenBank/DDBJ databases">
        <title>Novel Mycoplasma species identified in domestic and wild animals.</title>
        <authorList>
            <person name="Volokhov D.V."/>
            <person name="Furtak V.A."/>
            <person name="Zagorodnyaya T.A."/>
        </authorList>
    </citation>
    <scope>NUCLEOTIDE SEQUENCE [LARGE SCALE GENOMIC DNA]</scope>
    <source>
        <strain evidence="7">92-19</strain>
    </source>
</reference>
<keyword evidence="7" id="KW-1185">Reference proteome</keyword>
<dbReference type="InterPro" id="IPR043504">
    <property type="entry name" value="Peptidase_S1_PA_chymotrypsin"/>
</dbReference>
<proteinExistence type="inferred from homology"/>
<dbReference type="PROSITE" id="PS50106">
    <property type="entry name" value="PDZ"/>
    <property type="match status" value="1"/>
</dbReference>
<dbReference type="PANTHER" id="PTHR22939:SF129">
    <property type="entry name" value="SERINE PROTEASE HTRA2, MITOCHONDRIAL"/>
    <property type="match status" value="1"/>
</dbReference>
<dbReference type="InterPro" id="IPR001478">
    <property type="entry name" value="PDZ"/>
</dbReference>